<dbReference type="PANTHER" id="PTHR30461">
    <property type="entry name" value="DNA-INVERTASE FROM LAMBDOID PROPHAGE"/>
    <property type="match status" value="1"/>
</dbReference>
<name>A0A3L7DU04_9GAMM</name>
<keyword evidence="5" id="KW-1185">Reference proteome</keyword>
<evidence type="ECO:0000256" key="1">
    <source>
        <dbReference type="SAM" id="Coils"/>
    </source>
</evidence>
<dbReference type="RefSeq" id="WP_117956285.1">
    <property type="nucleotide sequence ID" value="NZ_QRAN01000018.1"/>
</dbReference>
<gene>
    <name evidence="4" type="ORF">DWB85_15010</name>
</gene>
<evidence type="ECO:0000313" key="5">
    <source>
        <dbReference type="Proteomes" id="UP000265509"/>
    </source>
</evidence>
<dbReference type="AlphaFoldDB" id="A0A3L7DU04"/>
<dbReference type="Proteomes" id="UP000265509">
    <property type="component" value="Unassembled WGS sequence"/>
</dbReference>
<organism evidence="4 5">
    <name type="scientific">Seongchinamella sediminis</name>
    <dbReference type="NCBI Taxonomy" id="2283635"/>
    <lineage>
        <taxon>Bacteria</taxon>
        <taxon>Pseudomonadati</taxon>
        <taxon>Pseudomonadota</taxon>
        <taxon>Gammaproteobacteria</taxon>
        <taxon>Cellvibrionales</taxon>
        <taxon>Halieaceae</taxon>
        <taxon>Seongchinamella</taxon>
    </lineage>
</organism>
<dbReference type="InterPro" id="IPR025827">
    <property type="entry name" value="Zn_ribbon_recom_dom"/>
</dbReference>
<dbReference type="Pfam" id="PF00239">
    <property type="entry name" value="Resolvase"/>
    <property type="match status" value="1"/>
</dbReference>
<keyword evidence="1" id="KW-0175">Coiled coil</keyword>
<dbReference type="GO" id="GO:0000150">
    <property type="term" value="F:DNA strand exchange activity"/>
    <property type="evidence" value="ECO:0007669"/>
    <property type="project" value="InterPro"/>
</dbReference>
<dbReference type="OrthoDB" id="9786476at2"/>
<dbReference type="GO" id="GO:0003677">
    <property type="term" value="F:DNA binding"/>
    <property type="evidence" value="ECO:0007669"/>
    <property type="project" value="InterPro"/>
</dbReference>
<evidence type="ECO:0000313" key="4">
    <source>
        <dbReference type="EMBL" id="RLQ20874.1"/>
    </source>
</evidence>
<evidence type="ECO:0000259" key="2">
    <source>
        <dbReference type="PROSITE" id="PS51736"/>
    </source>
</evidence>
<dbReference type="PROSITE" id="PS51737">
    <property type="entry name" value="RECOMBINASE_DNA_BIND"/>
    <property type="match status" value="1"/>
</dbReference>
<reference evidence="4 5" key="1">
    <citation type="submission" date="2018-07" db="EMBL/GenBank/DDBJ databases">
        <title>Halioglobus sp. genome submission.</title>
        <authorList>
            <person name="Ye M.-Q."/>
            <person name="Du Z.-J."/>
        </authorList>
    </citation>
    <scope>NUCLEOTIDE SEQUENCE [LARGE SCALE GENOMIC DNA]</scope>
    <source>
        <strain evidence="4 5">U0301</strain>
    </source>
</reference>
<dbReference type="Pfam" id="PF07508">
    <property type="entry name" value="Recombinase"/>
    <property type="match status" value="1"/>
</dbReference>
<proteinExistence type="predicted"/>
<dbReference type="CDD" id="cd00338">
    <property type="entry name" value="Ser_Recombinase"/>
    <property type="match status" value="1"/>
</dbReference>
<accession>A0A3L7DU04</accession>
<dbReference type="InterPro" id="IPR038109">
    <property type="entry name" value="DNA_bind_recomb_sf"/>
</dbReference>
<evidence type="ECO:0000259" key="3">
    <source>
        <dbReference type="PROSITE" id="PS51737"/>
    </source>
</evidence>
<feature type="domain" description="Recombinase" evidence="3">
    <location>
        <begin position="161"/>
        <end position="272"/>
    </location>
</feature>
<dbReference type="InterPro" id="IPR011109">
    <property type="entry name" value="DNA_bind_recombinase_dom"/>
</dbReference>
<dbReference type="InterPro" id="IPR050639">
    <property type="entry name" value="SSR_resolvase"/>
</dbReference>
<feature type="coiled-coil region" evidence="1">
    <location>
        <begin position="379"/>
        <end position="447"/>
    </location>
</feature>
<comment type="caution">
    <text evidence="4">The sequence shown here is derived from an EMBL/GenBank/DDBJ whole genome shotgun (WGS) entry which is preliminary data.</text>
</comment>
<dbReference type="EMBL" id="QRAN01000018">
    <property type="protein sequence ID" value="RLQ20874.1"/>
    <property type="molecule type" value="Genomic_DNA"/>
</dbReference>
<dbReference type="PANTHER" id="PTHR30461:SF23">
    <property type="entry name" value="DNA RECOMBINASE-RELATED"/>
    <property type="match status" value="1"/>
</dbReference>
<sequence>MKPCLHIYTRVSSSIQEEEGTSLENQKNLGIKKSEELGIPYKVWNEGGQSSFHDDLENRPVLVELLSRIENDEIQDLFVYNTDRLSRNQKTWGMIRFKLLDHGVTLHTVSGRMELKNPMDDLILGIMSEISQYDNKVRTERSRQGRFLKIQSGNWRGGPPPFGYRINDKKLEVDEFESKWIKKIFELYSENVSTTKIREKLNTNGVLTRRGNSNWSMGSIQKILSNTVYIGYYLYTDKSLGETVRISTPPIVDQITFDKVQRVRELSLKRKQRQNPTKRFYLLRDLLVCGHCGSQMSGRIKESKNEYHYYCPKKERDWVKGKKNPKKCSRGHGCSMIRSMNIPKTDDLIWGTVMETVRDSYHLKEEFRDKVLPEIIENRKEGSKTTKKLKDRIKRYQKELSEIESTISKFETDVLLKRHSGNPNLIRKNLKEEQTKIEEKLDQSKQEFQFFQVENSWVDWLSLFKTDVESKSNLSDQEKRDYLLKILDHIEVFWDQDEKYHQLKLSFRVPIVNDKIDYLNPERRSEGWSIQDGVDFLMVDGHLNKGPGRPKKNIGESV</sequence>
<dbReference type="InterPro" id="IPR036162">
    <property type="entry name" value="Resolvase-like_N_sf"/>
</dbReference>
<dbReference type="SUPFAM" id="SSF53041">
    <property type="entry name" value="Resolvase-like"/>
    <property type="match status" value="1"/>
</dbReference>
<dbReference type="PROSITE" id="PS51736">
    <property type="entry name" value="RECOMBINASES_3"/>
    <property type="match status" value="1"/>
</dbReference>
<dbReference type="SMART" id="SM00857">
    <property type="entry name" value="Resolvase"/>
    <property type="match status" value="1"/>
</dbReference>
<dbReference type="Gene3D" id="3.40.50.1390">
    <property type="entry name" value="Resolvase, N-terminal catalytic domain"/>
    <property type="match status" value="1"/>
</dbReference>
<feature type="domain" description="Resolvase/invertase-type recombinase catalytic" evidence="2">
    <location>
        <begin position="4"/>
        <end position="153"/>
    </location>
</feature>
<dbReference type="Gene3D" id="3.90.1750.20">
    <property type="entry name" value="Putative Large Serine Recombinase, Chain B, Domain 2"/>
    <property type="match status" value="1"/>
</dbReference>
<protein>
    <submittedName>
        <fullName evidence="4">Recombinase family protein</fullName>
    </submittedName>
</protein>
<dbReference type="Pfam" id="PF13408">
    <property type="entry name" value="Zn_ribbon_recom"/>
    <property type="match status" value="1"/>
</dbReference>
<dbReference type="InterPro" id="IPR006119">
    <property type="entry name" value="Resolv_N"/>
</dbReference>